<keyword evidence="3" id="KW-1185">Reference proteome</keyword>
<feature type="domain" description="HNH nuclease" evidence="1">
    <location>
        <begin position="190"/>
        <end position="265"/>
    </location>
</feature>
<dbReference type="AlphaFoldDB" id="A0A9P8HZK8"/>
<dbReference type="OrthoDB" id="2104739at2759"/>
<proteinExistence type="predicted"/>
<gene>
    <name evidence="2" type="ORF">FGG08_007381</name>
</gene>
<comment type="caution">
    <text evidence="2">The sequence shown here is derived from an EMBL/GenBank/DDBJ whole genome shotgun (WGS) entry which is preliminary data.</text>
</comment>
<evidence type="ECO:0000313" key="3">
    <source>
        <dbReference type="Proteomes" id="UP000698800"/>
    </source>
</evidence>
<reference evidence="2" key="1">
    <citation type="submission" date="2021-03" db="EMBL/GenBank/DDBJ databases">
        <title>Comparative genomics and phylogenomic investigation of the class Geoglossomycetes provide insights into ecological specialization and systematics.</title>
        <authorList>
            <person name="Melie T."/>
            <person name="Pirro S."/>
            <person name="Miller A.N."/>
            <person name="Quandt A."/>
        </authorList>
    </citation>
    <scope>NUCLEOTIDE SEQUENCE</scope>
    <source>
        <strain evidence="2">GBOQ0MN5Z8</strain>
    </source>
</reference>
<organism evidence="2 3">
    <name type="scientific">Glutinoglossum americanum</name>
    <dbReference type="NCBI Taxonomy" id="1670608"/>
    <lineage>
        <taxon>Eukaryota</taxon>
        <taxon>Fungi</taxon>
        <taxon>Dikarya</taxon>
        <taxon>Ascomycota</taxon>
        <taxon>Pezizomycotina</taxon>
        <taxon>Geoglossomycetes</taxon>
        <taxon>Geoglossales</taxon>
        <taxon>Geoglossaceae</taxon>
        <taxon>Glutinoglossum</taxon>
    </lineage>
</organism>
<dbReference type="Pfam" id="PF13391">
    <property type="entry name" value="HNH_2"/>
    <property type="match status" value="1"/>
</dbReference>
<dbReference type="EMBL" id="JAGHQL010000290">
    <property type="protein sequence ID" value="KAH0534018.1"/>
    <property type="molecule type" value="Genomic_DNA"/>
</dbReference>
<evidence type="ECO:0000313" key="2">
    <source>
        <dbReference type="EMBL" id="KAH0534018.1"/>
    </source>
</evidence>
<protein>
    <recommendedName>
        <fullName evidence="1">HNH nuclease domain-containing protein</fullName>
    </recommendedName>
</protein>
<name>A0A9P8HZK8_9PEZI</name>
<dbReference type="InterPro" id="IPR003615">
    <property type="entry name" value="HNH_nuc"/>
</dbReference>
<dbReference type="Proteomes" id="UP000698800">
    <property type="component" value="Unassembled WGS sequence"/>
</dbReference>
<evidence type="ECO:0000259" key="1">
    <source>
        <dbReference type="Pfam" id="PF13391"/>
    </source>
</evidence>
<sequence>MSSPHHRHQSSLEGTLDFSTQFTLSDQHRIDAKKILNRLLAYCQQAEAEPRPYKWVDLLQLVHDYSISEQGLDNFLRYILTSALGIEPDSDRFGNILIELDGFDSWGEPRKVQITQRLQEIADGLINHFFLPRVTHRLSRLRGKCLIRDRYRCVISRRFDEVEARSRLERDGLEAEDDDGHPLKDELEPPTYVEVAHIIPHSLMSVGAKGVTELSDEKTSMLQVLDMFDPGIANLIDGQEIDRPFNAITLTLDLHRRFGSLEVYFEPPADHAVQNHTYIIRSTKSYPWKVSPSFPLTRTLFLTPSRTIDPPSSRLLAVHRACALILHLSGAGEYINKILLDMEEQCVKSDGSMELGRILAMRIGTVKV</sequence>
<accession>A0A9P8HZK8</accession>